<sequence length="149" mass="17087">MTQCYSIKSVFARPLRIRQDKKNNMWLTHANTLLMKHNTVALKHIRHLLPVWCAAYTQMQFRALSDNTASEAICMYNKTLDFCKLQSASCDEKRTIFQKFKKSQRHEPPTIHDDVTTMCALVAAESSKCTPPPRRPFRGGGSDVAKRDN</sequence>
<reference evidence="2" key="1">
    <citation type="submission" date="2019-12" db="EMBL/GenBank/DDBJ databases">
        <title>An insight into the sialome of adult female Ixodes ricinus ticks feeding for 6 days.</title>
        <authorList>
            <person name="Perner J."/>
            <person name="Ribeiro J.M.C."/>
        </authorList>
    </citation>
    <scope>NUCLEOTIDE SEQUENCE</scope>
    <source>
        <strain evidence="2">Semi-engorged</strain>
        <tissue evidence="2">Salivary glands</tissue>
    </source>
</reference>
<proteinExistence type="predicted"/>
<organism evidence="2">
    <name type="scientific">Ixodes ricinus</name>
    <name type="common">Common tick</name>
    <name type="synonym">Acarus ricinus</name>
    <dbReference type="NCBI Taxonomy" id="34613"/>
    <lineage>
        <taxon>Eukaryota</taxon>
        <taxon>Metazoa</taxon>
        <taxon>Ecdysozoa</taxon>
        <taxon>Arthropoda</taxon>
        <taxon>Chelicerata</taxon>
        <taxon>Arachnida</taxon>
        <taxon>Acari</taxon>
        <taxon>Parasitiformes</taxon>
        <taxon>Ixodida</taxon>
        <taxon>Ixodoidea</taxon>
        <taxon>Ixodidae</taxon>
        <taxon>Ixodinae</taxon>
        <taxon>Ixodes</taxon>
    </lineage>
</organism>
<evidence type="ECO:0000256" key="1">
    <source>
        <dbReference type="SAM" id="MobiDB-lite"/>
    </source>
</evidence>
<protein>
    <submittedName>
        <fullName evidence="2">Uncharacterized protein</fullName>
    </submittedName>
</protein>
<dbReference type="EMBL" id="GIFC01011559">
    <property type="protein sequence ID" value="MXU93642.1"/>
    <property type="molecule type" value="Transcribed_RNA"/>
</dbReference>
<evidence type="ECO:0000313" key="2">
    <source>
        <dbReference type="EMBL" id="MXU93642.1"/>
    </source>
</evidence>
<name>A0A6B0UVC5_IXORI</name>
<accession>A0A6B0UVC5</accession>
<feature type="region of interest" description="Disordered" evidence="1">
    <location>
        <begin position="126"/>
        <end position="149"/>
    </location>
</feature>
<dbReference type="AlphaFoldDB" id="A0A6B0UVC5"/>